<feature type="region of interest" description="Disordered" evidence="1">
    <location>
        <begin position="111"/>
        <end position="149"/>
    </location>
</feature>
<comment type="caution">
    <text evidence="2">The sequence shown here is derived from an EMBL/GenBank/DDBJ whole genome shotgun (WGS) entry which is preliminary data.</text>
</comment>
<evidence type="ECO:0000313" key="3">
    <source>
        <dbReference type="Proteomes" id="UP001353858"/>
    </source>
</evidence>
<feature type="compositionally biased region" description="Low complexity" evidence="1">
    <location>
        <begin position="116"/>
        <end position="130"/>
    </location>
</feature>
<dbReference type="Proteomes" id="UP001353858">
    <property type="component" value="Unassembled WGS sequence"/>
</dbReference>
<gene>
    <name evidence="2" type="ORF">RN001_006415</name>
</gene>
<organism evidence="2 3">
    <name type="scientific">Aquatica leii</name>
    <dbReference type="NCBI Taxonomy" id="1421715"/>
    <lineage>
        <taxon>Eukaryota</taxon>
        <taxon>Metazoa</taxon>
        <taxon>Ecdysozoa</taxon>
        <taxon>Arthropoda</taxon>
        <taxon>Hexapoda</taxon>
        <taxon>Insecta</taxon>
        <taxon>Pterygota</taxon>
        <taxon>Neoptera</taxon>
        <taxon>Endopterygota</taxon>
        <taxon>Coleoptera</taxon>
        <taxon>Polyphaga</taxon>
        <taxon>Elateriformia</taxon>
        <taxon>Elateroidea</taxon>
        <taxon>Lampyridae</taxon>
        <taxon>Luciolinae</taxon>
        <taxon>Aquatica</taxon>
    </lineage>
</organism>
<name>A0AAN7SBE9_9COLE</name>
<evidence type="ECO:0008006" key="4">
    <source>
        <dbReference type="Google" id="ProtNLM"/>
    </source>
</evidence>
<sequence length="365" mass="42524">MYYVIEFDTGEIEVVPCNWVNNNMVPWKTGTSGLYAKKHFQPKSGWTKYKCTVRYRNQQFATYEEALEKCKFIVEHTDSSEVDEDTRTRKLKQNPDYHYFRDSEVDELPDFPGPVETCTKSTTSRSSSVSERLESEISDQRSNGTPTQTEIVPNNVPQQTLNLTEVLPAISITDLTFPSCKCDDTKQVVKEEISSVKESLMGDIDICKNEIRQLIKAVKLNTDMLERFIVQSKREWDAIKLDAQRPREINNRVCNQECELLFQGLLPLAKMEDIDAVNELLNEEDNKTFFINKMRRIGDIQRKCNWSGANEKYRLKGSNLSKMLMDILVEEQMCTYEAAEGHMKYVFQHTYDRQKHMLNEKNKKK</sequence>
<dbReference type="PANTHER" id="PTHR34153">
    <property type="entry name" value="SI:CH211-262H13.3-RELATED-RELATED"/>
    <property type="match status" value="1"/>
</dbReference>
<dbReference type="EMBL" id="JARPUR010000002">
    <property type="protein sequence ID" value="KAK4883096.1"/>
    <property type="molecule type" value="Genomic_DNA"/>
</dbReference>
<evidence type="ECO:0000256" key="1">
    <source>
        <dbReference type="SAM" id="MobiDB-lite"/>
    </source>
</evidence>
<feature type="compositionally biased region" description="Polar residues" evidence="1">
    <location>
        <begin position="140"/>
        <end position="149"/>
    </location>
</feature>
<reference evidence="3" key="1">
    <citation type="submission" date="2023-01" db="EMBL/GenBank/DDBJ databases">
        <title>Key to firefly adult light organ development and bioluminescence: homeobox transcription factors regulate luciferase expression and transportation to peroxisome.</title>
        <authorList>
            <person name="Fu X."/>
        </authorList>
    </citation>
    <scope>NUCLEOTIDE SEQUENCE [LARGE SCALE GENOMIC DNA]</scope>
</reference>
<proteinExistence type="predicted"/>
<dbReference type="AlphaFoldDB" id="A0AAN7SBE9"/>
<evidence type="ECO:0000313" key="2">
    <source>
        <dbReference type="EMBL" id="KAK4883096.1"/>
    </source>
</evidence>
<keyword evidence="3" id="KW-1185">Reference proteome</keyword>
<protein>
    <recommendedName>
        <fullName evidence="4">DUF4806 domain-containing protein</fullName>
    </recommendedName>
</protein>
<dbReference type="PANTHER" id="PTHR34153:SF2">
    <property type="entry name" value="SI:CH211-262H13.3-RELATED"/>
    <property type="match status" value="1"/>
</dbReference>
<accession>A0AAN7SBE9</accession>